<proteinExistence type="predicted"/>
<dbReference type="EMBL" id="CAEZXQ010000055">
    <property type="protein sequence ID" value="CAB4692233.1"/>
    <property type="molecule type" value="Genomic_DNA"/>
</dbReference>
<name>A0A6J6P6B1_9ZZZZ</name>
<keyword evidence="1" id="KW-0812">Transmembrane</keyword>
<reference evidence="2" key="1">
    <citation type="submission" date="2020-05" db="EMBL/GenBank/DDBJ databases">
        <authorList>
            <person name="Chiriac C."/>
            <person name="Salcher M."/>
            <person name="Ghai R."/>
            <person name="Kavagutti S V."/>
        </authorList>
    </citation>
    <scope>NUCLEOTIDE SEQUENCE</scope>
</reference>
<accession>A0A6J6P6B1</accession>
<keyword evidence="1" id="KW-0472">Membrane</keyword>
<dbReference type="AlphaFoldDB" id="A0A6J6P6B1"/>
<organism evidence="2">
    <name type="scientific">freshwater metagenome</name>
    <dbReference type="NCBI Taxonomy" id="449393"/>
    <lineage>
        <taxon>unclassified sequences</taxon>
        <taxon>metagenomes</taxon>
        <taxon>ecological metagenomes</taxon>
    </lineage>
</organism>
<evidence type="ECO:0000256" key="1">
    <source>
        <dbReference type="SAM" id="Phobius"/>
    </source>
</evidence>
<feature type="transmembrane region" description="Helical" evidence="1">
    <location>
        <begin position="12"/>
        <end position="32"/>
    </location>
</feature>
<sequence length="56" mass="5945">MVSVGPPWVAHLVWPIPLVELGVFANASSRFFNLPARFSINKGLPISVGSAIPAES</sequence>
<gene>
    <name evidence="2" type="ORF">UFOPK2576_00489</name>
</gene>
<protein>
    <submittedName>
        <fullName evidence="2">Unannotated protein</fullName>
    </submittedName>
</protein>
<evidence type="ECO:0000313" key="2">
    <source>
        <dbReference type="EMBL" id="CAB4692233.1"/>
    </source>
</evidence>
<keyword evidence="1" id="KW-1133">Transmembrane helix</keyword>